<dbReference type="PANTHER" id="PTHR34613">
    <property type="entry name" value="SLL0800 PROTEIN"/>
    <property type="match status" value="1"/>
</dbReference>
<comment type="caution">
    <text evidence="1">The sequence shown here is derived from an EMBL/GenBank/DDBJ whole genome shotgun (WGS) entry which is preliminary data.</text>
</comment>
<protein>
    <submittedName>
        <fullName evidence="1">Uncharacterized protein</fullName>
    </submittedName>
</protein>
<sequence>MKRSRRSSLARYAAALWLQLRCDATVLVVCPDARTAAHYARPIESGLSGYRLQACVLGPADIPAITDPRQAAAQPELAALAVMVHGRERKVVEAFAAALADLPADHAPKYYEHAYSMSAPDVRRLLEEIMTSTDWPVYSPFAREHFGRGLEEGKAEGKAEEAARMVLLVLTARGLEVPEEIRDRITACTDLARLESWAARAATVQSVHDLFGETGEQDR</sequence>
<evidence type="ECO:0000313" key="1">
    <source>
        <dbReference type="EMBL" id="MBB5965518.1"/>
    </source>
</evidence>
<evidence type="ECO:0000313" key="2">
    <source>
        <dbReference type="Proteomes" id="UP000562352"/>
    </source>
</evidence>
<dbReference type="PANTHER" id="PTHR34613:SF1">
    <property type="entry name" value="SLL6017 PROTEIN"/>
    <property type="match status" value="1"/>
</dbReference>
<proteinExistence type="predicted"/>
<accession>A0A841DB56</accession>
<keyword evidence="2" id="KW-1185">Reference proteome</keyword>
<name>A0A841DB56_PLAVE</name>
<dbReference type="EMBL" id="JACHJJ010000017">
    <property type="protein sequence ID" value="MBB5965518.1"/>
    <property type="molecule type" value="Genomic_DNA"/>
</dbReference>
<gene>
    <name evidence="1" type="ORF">FHS22_004808</name>
</gene>
<organism evidence="1 2">
    <name type="scientific">Planomonospora venezuelensis</name>
    <dbReference type="NCBI Taxonomy" id="1999"/>
    <lineage>
        <taxon>Bacteria</taxon>
        <taxon>Bacillati</taxon>
        <taxon>Actinomycetota</taxon>
        <taxon>Actinomycetes</taxon>
        <taxon>Streptosporangiales</taxon>
        <taxon>Streptosporangiaceae</taxon>
        <taxon>Planomonospora</taxon>
    </lineage>
</organism>
<reference evidence="1 2" key="1">
    <citation type="submission" date="2020-08" db="EMBL/GenBank/DDBJ databases">
        <title>Genomic Encyclopedia of Type Strains, Phase III (KMG-III): the genomes of soil and plant-associated and newly described type strains.</title>
        <authorList>
            <person name="Whitman W."/>
        </authorList>
    </citation>
    <scope>NUCLEOTIDE SEQUENCE [LARGE SCALE GENOMIC DNA]</scope>
    <source>
        <strain evidence="1 2">CECT 3303</strain>
    </source>
</reference>
<dbReference type="Proteomes" id="UP000562352">
    <property type="component" value="Unassembled WGS sequence"/>
</dbReference>
<dbReference type="RefSeq" id="WP_184944971.1">
    <property type="nucleotide sequence ID" value="NZ_BAAAWZ010000001.1"/>
</dbReference>
<dbReference type="AlphaFoldDB" id="A0A841DB56"/>